<gene>
    <name evidence="1" type="ORF">BN970_03616</name>
</gene>
<dbReference type="EMBL" id="CTEF01000002">
    <property type="protein sequence ID" value="CQD16857.1"/>
    <property type="molecule type" value="Genomic_DNA"/>
</dbReference>
<name>A0A0U1DJV2_9MYCO</name>
<evidence type="ECO:0000313" key="1">
    <source>
        <dbReference type="EMBL" id="CQD16857.1"/>
    </source>
</evidence>
<accession>A0A0U1DJV2</accession>
<evidence type="ECO:0000313" key="2">
    <source>
        <dbReference type="Proteomes" id="UP000182227"/>
    </source>
</evidence>
<dbReference type="AlphaFoldDB" id="A0A0U1DJV2"/>
<proteinExistence type="predicted"/>
<protein>
    <submittedName>
        <fullName evidence="1">Uncharacterized protein</fullName>
    </submittedName>
</protein>
<sequence length="139" mass="16008">MLPRLLSDVEKAENLGLVVSCRKPFDIGVIADKVRARMVELHHPGFEDQEFDAQLEFFRYYDLPPLHVPLLSAEFSRPLFLRLMCEGVRDLSKRSQKEKLRDLASGQKSMTYVLENFVKHAAPKSKTSTIFRRKRVGSS</sequence>
<organism evidence="1 2">
    <name type="scientific">Mycolicibacterium conceptionense</name>
    <dbReference type="NCBI Taxonomy" id="451644"/>
    <lineage>
        <taxon>Bacteria</taxon>
        <taxon>Bacillati</taxon>
        <taxon>Actinomycetota</taxon>
        <taxon>Actinomycetes</taxon>
        <taxon>Mycobacteriales</taxon>
        <taxon>Mycobacteriaceae</taxon>
        <taxon>Mycolicibacterium</taxon>
    </lineage>
</organism>
<reference evidence="1 2" key="1">
    <citation type="submission" date="2015-03" db="EMBL/GenBank/DDBJ databases">
        <authorList>
            <person name="Murphy D."/>
        </authorList>
    </citation>
    <scope>NUCLEOTIDE SEQUENCE [LARGE SCALE GENOMIC DNA]</scope>
    <source>
        <strain evidence="1 2">D16</strain>
    </source>
</reference>
<dbReference type="Proteomes" id="UP000182227">
    <property type="component" value="Unassembled WGS sequence"/>
</dbReference>